<comment type="caution">
    <text evidence="1">The sequence shown here is derived from an EMBL/GenBank/DDBJ whole genome shotgun (WGS) entry which is preliminary data.</text>
</comment>
<reference evidence="1" key="1">
    <citation type="journal article" date="2020" name="mSystems">
        <title>Genome- and Community-Level Interaction Insights into Carbon Utilization and Element Cycling Functions of Hydrothermarchaeota in Hydrothermal Sediment.</title>
        <authorList>
            <person name="Zhou Z."/>
            <person name="Liu Y."/>
            <person name="Xu W."/>
            <person name="Pan J."/>
            <person name="Luo Z.H."/>
            <person name="Li M."/>
        </authorList>
    </citation>
    <scope>NUCLEOTIDE SEQUENCE [LARGE SCALE GENOMIC DNA]</scope>
    <source>
        <strain evidence="1">HyVt-577</strain>
    </source>
</reference>
<sequence>MEKDELDALTGKVIGLAIEVHRQLGPGLLETAYQQCLAYEFSHADIPFEMEKPIPVRYKNTRIDCAFRADFVIDNRIILELKAVDKILPIHEAQLLTYFKLTKLHLGFIINFNVRVLKNGIKRIIL</sequence>
<dbReference type="InterPro" id="IPR026350">
    <property type="entry name" value="GxxExxY"/>
</dbReference>
<dbReference type="EMBL" id="DRQG01000130">
    <property type="protein sequence ID" value="HGY56773.1"/>
    <property type="molecule type" value="Genomic_DNA"/>
</dbReference>
<accession>A0A7V4U325</accession>
<dbReference type="Pfam" id="PF13366">
    <property type="entry name" value="PDDEXK_3"/>
    <property type="match status" value="1"/>
</dbReference>
<name>A0A7V4U325_CALAY</name>
<evidence type="ECO:0000313" key="1">
    <source>
        <dbReference type="EMBL" id="HGY56773.1"/>
    </source>
</evidence>
<dbReference type="Proteomes" id="UP000885779">
    <property type="component" value="Unassembled WGS sequence"/>
</dbReference>
<dbReference type="AlphaFoldDB" id="A0A7V4U325"/>
<dbReference type="NCBIfam" id="TIGR04256">
    <property type="entry name" value="GxxExxY"/>
    <property type="match status" value="1"/>
</dbReference>
<gene>
    <name evidence="1" type="ORF">ENK44_13790</name>
</gene>
<organism evidence="1">
    <name type="scientific">Caldithrix abyssi</name>
    <dbReference type="NCBI Taxonomy" id="187145"/>
    <lineage>
        <taxon>Bacteria</taxon>
        <taxon>Pseudomonadati</taxon>
        <taxon>Calditrichota</taxon>
        <taxon>Calditrichia</taxon>
        <taxon>Calditrichales</taxon>
        <taxon>Calditrichaceae</taxon>
        <taxon>Caldithrix</taxon>
    </lineage>
</organism>
<proteinExistence type="predicted"/>
<protein>
    <submittedName>
        <fullName evidence="1">GxxExxY protein</fullName>
    </submittedName>
</protein>